<dbReference type="SUPFAM" id="SSF56112">
    <property type="entry name" value="Protein kinase-like (PK-like)"/>
    <property type="match status" value="1"/>
</dbReference>
<dbReference type="InterPro" id="IPR003961">
    <property type="entry name" value="FN3_dom"/>
</dbReference>
<dbReference type="GO" id="GO:0007169">
    <property type="term" value="P:cell surface receptor protein tyrosine kinase signaling pathway"/>
    <property type="evidence" value="ECO:0007669"/>
    <property type="project" value="TreeGrafter"/>
</dbReference>
<keyword evidence="3" id="KW-1015">Disulfide bond</keyword>
<feature type="domain" description="Fibronectin type-III" evidence="8">
    <location>
        <begin position="765"/>
        <end position="855"/>
    </location>
</feature>
<dbReference type="InterPro" id="IPR013783">
    <property type="entry name" value="Ig-like_fold"/>
</dbReference>
<dbReference type="PANTHER" id="PTHR24416:SF611">
    <property type="entry name" value="TYROSINE-PROTEIN KINASE TRANSMEMBRANE RECEPTOR ROR"/>
    <property type="match status" value="1"/>
</dbReference>
<dbReference type="CDD" id="cd00063">
    <property type="entry name" value="FN3"/>
    <property type="match status" value="1"/>
</dbReference>
<evidence type="ECO:0000259" key="6">
    <source>
        <dbReference type="PROSITE" id="PS50011"/>
    </source>
</evidence>
<dbReference type="SMART" id="SM00181">
    <property type="entry name" value="EGF"/>
    <property type="match status" value="4"/>
</dbReference>
<dbReference type="EnsemblMetazoa" id="G12585.3">
    <property type="protein sequence ID" value="G12585.3:cds"/>
    <property type="gene ID" value="G12585"/>
</dbReference>
<evidence type="ECO:0000256" key="5">
    <source>
        <dbReference type="SAM" id="Phobius"/>
    </source>
</evidence>
<accession>A0A8W8I5B9</accession>
<comment type="subcellular location">
    <subcellularLocation>
        <location evidence="1">Membrane</location>
        <topology evidence="1">Single-pass membrane protein</topology>
    </subcellularLocation>
</comment>
<dbReference type="GO" id="GO:0005524">
    <property type="term" value="F:ATP binding"/>
    <property type="evidence" value="ECO:0007669"/>
    <property type="project" value="InterPro"/>
</dbReference>
<feature type="domain" description="EGF-like" evidence="7">
    <location>
        <begin position="24"/>
        <end position="56"/>
    </location>
</feature>
<dbReference type="Gene3D" id="1.10.510.10">
    <property type="entry name" value="Transferase(Phosphotransferase) domain 1"/>
    <property type="match status" value="1"/>
</dbReference>
<evidence type="ECO:0000313" key="9">
    <source>
        <dbReference type="EnsemblMetazoa" id="G12585.3:cds"/>
    </source>
</evidence>
<dbReference type="InterPro" id="IPR000742">
    <property type="entry name" value="EGF"/>
</dbReference>
<dbReference type="GO" id="GO:0043235">
    <property type="term" value="C:receptor complex"/>
    <property type="evidence" value="ECO:0007669"/>
    <property type="project" value="TreeGrafter"/>
</dbReference>
<dbReference type="PANTHER" id="PTHR24416">
    <property type="entry name" value="TYROSINE-PROTEIN KINASE RECEPTOR"/>
    <property type="match status" value="1"/>
</dbReference>
<dbReference type="PROSITE" id="PS50011">
    <property type="entry name" value="PROTEIN_KINASE_DOM"/>
    <property type="match status" value="1"/>
</dbReference>
<evidence type="ECO:0000259" key="7">
    <source>
        <dbReference type="PROSITE" id="PS50026"/>
    </source>
</evidence>
<sequence length="1195" mass="135116">MLRDAALDTLAVIVQYHGAIHNVAMAVCNPQCQNGGYCSSPNYCQCSNAYTGPYCNQAVCDPPCLNGGTCASPKVCSCPSGQYNGSQCQTPICTPDCENGGTCVSPGKCACKQTFIGDRCQDPLCAHHSPCFPGNCSDTISCQCSDGFTGDTGLNRCKTLDSNNTPIITKATAFLANIERTGDKEELYRFMTDSSEPNSTKVDELWLSDKDYNYINADFTAMYVPEMEYELPDYVENYTLGIVKGRMRLDLHKVDRRDPNNPFISLNSSFYDCSNRPGSLAPNTSVYACNISNENFDRLLEDGDNLTLTVIAVNGGFRKLKTESSTVVDPFIGQTAEKSMMFRFDFRKPVHCRLDDVPCTSIAFNVTKDVTKSAIEFTWDGWDDVLSGIGKYQIEEFFLRVNPNNNRNLSEIELWKPLNIFTFDKSSRNYTRTPAEPGMYSYILNVVDRANNSQYARTLVLYDTQSSITTDDSSPMVATSAAEETSYTWQNNLTNPISVSWKSHFWNNFLERNKLLSPVSPYKYFNSDANFYKAVPDNLEDKDGMRTLKGITNAHGVVKFQYTFRHSNQGNNPPNDWKDPTDNFMSQTASFDAIRSNGDSLNVWVKAIDILGNEKIDMIKVYFDETPPDNLGEITFIKNIENSTLPFSSRLIVDTRDTDSGIYGIRYSFLSNNTGAVFKSDFIPGNKSNVALSLKEGYTDKMGDHFYYSQYLKVDNCWMVVSKDAFKDEFVNLELIVYNRAMVSTQMSYMITDLGSLNGIDEYSGPTNLHVETTYSNAVRLRWTVSPTCYERSRITVSGVSKDGKRFLRLVDKDSDHFDLNGLEAETTYNLSFVTEYGDQKSDPIFLTFHTIEAPAALTAGGIAGISTVMIFLLAIIIAGVIMWRTGRLSVAKQGIQRRMTVVRDRIQQQISARYVPYEDQDDIYLYGQMDVNKSDDWVIPHVCIVLESLFTSGKFADIYKIRYQPKKSDSGRNAFVAKVLKIGPYMVLEFCEVGQLNSWLQQQKNTANEETSEQLCRICYGICKGMLHLESRKLVHRRLAARNVLLTSELEPKIYGFCPQQQEAEGENKDDDGDAKEDKSRIPVKWTAPECLVTMKHATPKSDVWSFGVVLWEIFSFGEVPYPGTRSRDVQAYLRNGYRMDKPEFANDFYYNMIKQCWKMKPKQRPSFRDMTADIGKTFNSAPSDDFYYYSEKH</sequence>
<keyword evidence="5" id="KW-0472">Membrane</keyword>
<feature type="region of interest" description="Disordered" evidence="4">
    <location>
        <begin position="1062"/>
        <end position="1081"/>
    </location>
</feature>
<reference evidence="9" key="1">
    <citation type="submission" date="2022-08" db="UniProtKB">
        <authorList>
            <consortium name="EnsemblMetazoa"/>
        </authorList>
    </citation>
    <scope>IDENTIFICATION</scope>
    <source>
        <strain evidence="9">05x7-T-G4-1.051#20</strain>
    </source>
</reference>
<keyword evidence="5" id="KW-0812">Transmembrane</keyword>
<dbReference type="Pfam" id="PF07714">
    <property type="entry name" value="PK_Tyr_Ser-Thr"/>
    <property type="match status" value="1"/>
</dbReference>
<evidence type="ECO:0000259" key="8">
    <source>
        <dbReference type="PROSITE" id="PS50853"/>
    </source>
</evidence>
<dbReference type="Gene3D" id="2.60.40.10">
    <property type="entry name" value="Immunoglobulins"/>
    <property type="match status" value="1"/>
</dbReference>
<dbReference type="GO" id="GO:0004714">
    <property type="term" value="F:transmembrane receptor protein tyrosine kinase activity"/>
    <property type="evidence" value="ECO:0007669"/>
    <property type="project" value="TreeGrafter"/>
</dbReference>
<feature type="disulfide bond" evidence="3">
    <location>
        <begin position="28"/>
        <end position="38"/>
    </location>
</feature>
<keyword evidence="3" id="KW-0245">EGF-like domain</keyword>
<dbReference type="InterPro" id="IPR050122">
    <property type="entry name" value="RTK"/>
</dbReference>
<evidence type="ECO:0000256" key="2">
    <source>
        <dbReference type="ARBA" id="ARBA00023180"/>
    </source>
</evidence>
<feature type="transmembrane region" description="Helical" evidence="5">
    <location>
        <begin position="856"/>
        <end position="884"/>
    </location>
</feature>
<name>A0A8W8I5B9_MAGGI</name>
<dbReference type="PROSITE" id="PS00022">
    <property type="entry name" value="EGF_1"/>
    <property type="match status" value="2"/>
</dbReference>
<dbReference type="Proteomes" id="UP000005408">
    <property type="component" value="Unassembled WGS sequence"/>
</dbReference>
<dbReference type="InterPro" id="IPR036116">
    <property type="entry name" value="FN3_sf"/>
</dbReference>
<feature type="disulfide bond" evidence="3">
    <location>
        <begin position="46"/>
        <end position="55"/>
    </location>
</feature>
<evidence type="ECO:0000313" key="10">
    <source>
        <dbReference type="Proteomes" id="UP000005408"/>
    </source>
</evidence>
<feature type="compositionally biased region" description="Acidic residues" evidence="4">
    <location>
        <begin position="1065"/>
        <end position="1076"/>
    </location>
</feature>
<dbReference type="InterPro" id="IPR011009">
    <property type="entry name" value="Kinase-like_dom_sf"/>
</dbReference>
<evidence type="ECO:0000256" key="3">
    <source>
        <dbReference type="PROSITE-ProRule" id="PRU00076"/>
    </source>
</evidence>
<dbReference type="PRINTS" id="PR00109">
    <property type="entry name" value="TYRKINASE"/>
</dbReference>
<dbReference type="InterPro" id="IPR001245">
    <property type="entry name" value="Ser-Thr/Tyr_kinase_cat_dom"/>
</dbReference>
<evidence type="ECO:0008006" key="11">
    <source>
        <dbReference type="Google" id="ProtNLM"/>
    </source>
</evidence>
<dbReference type="GO" id="GO:0005886">
    <property type="term" value="C:plasma membrane"/>
    <property type="evidence" value="ECO:0007669"/>
    <property type="project" value="TreeGrafter"/>
</dbReference>
<feature type="disulfide bond" evidence="3">
    <location>
        <begin position="111"/>
        <end position="120"/>
    </location>
</feature>
<dbReference type="SUPFAM" id="SSF49265">
    <property type="entry name" value="Fibronectin type III"/>
    <property type="match status" value="1"/>
</dbReference>
<protein>
    <recommendedName>
        <fullName evidence="11">Receptor protein-tyrosine kinase</fullName>
    </recommendedName>
</protein>
<evidence type="ECO:0000256" key="1">
    <source>
        <dbReference type="ARBA" id="ARBA00004167"/>
    </source>
</evidence>
<keyword evidence="5" id="KW-1133">Transmembrane helix</keyword>
<evidence type="ECO:0000256" key="4">
    <source>
        <dbReference type="SAM" id="MobiDB-lite"/>
    </source>
</evidence>
<dbReference type="PROSITE" id="PS50853">
    <property type="entry name" value="FN3"/>
    <property type="match status" value="1"/>
</dbReference>
<organism evidence="9 10">
    <name type="scientific">Magallana gigas</name>
    <name type="common">Pacific oyster</name>
    <name type="synonym">Crassostrea gigas</name>
    <dbReference type="NCBI Taxonomy" id="29159"/>
    <lineage>
        <taxon>Eukaryota</taxon>
        <taxon>Metazoa</taxon>
        <taxon>Spiralia</taxon>
        <taxon>Lophotrochozoa</taxon>
        <taxon>Mollusca</taxon>
        <taxon>Bivalvia</taxon>
        <taxon>Autobranchia</taxon>
        <taxon>Pteriomorphia</taxon>
        <taxon>Ostreida</taxon>
        <taxon>Ostreoidea</taxon>
        <taxon>Ostreidae</taxon>
        <taxon>Magallana</taxon>
    </lineage>
</organism>
<dbReference type="AlphaFoldDB" id="A0A8W8I5B9"/>
<keyword evidence="2" id="KW-0325">Glycoprotein</keyword>
<dbReference type="PROSITE" id="PS50026">
    <property type="entry name" value="EGF_3"/>
    <property type="match status" value="2"/>
</dbReference>
<feature type="disulfide bond" evidence="3">
    <location>
        <begin position="93"/>
        <end position="103"/>
    </location>
</feature>
<dbReference type="InterPro" id="IPR000719">
    <property type="entry name" value="Prot_kinase_dom"/>
</dbReference>
<feature type="domain" description="Protein kinase" evidence="6">
    <location>
        <begin position="852"/>
        <end position="1189"/>
    </location>
</feature>
<dbReference type="Gene3D" id="2.10.25.10">
    <property type="entry name" value="Laminin"/>
    <property type="match status" value="2"/>
</dbReference>
<feature type="domain" description="EGF-like" evidence="7">
    <location>
        <begin position="89"/>
        <end position="121"/>
    </location>
</feature>
<comment type="caution">
    <text evidence="3">Lacks conserved residue(s) required for the propagation of feature annotation.</text>
</comment>
<keyword evidence="10" id="KW-1185">Reference proteome</keyword>
<proteinExistence type="predicted"/>